<dbReference type="EMBL" id="VUKA01000026">
    <property type="protein sequence ID" value="KAA2211457.1"/>
    <property type="molecule type" value="Genomic_DNA"/>
</dbReference>
<evidence type="ECO:0000313" key="2">
    <source>
        <dbReference type="EMBL" id="KAA2211457.1"/>
    </source>
</evidence>
<evidence type="ECO:0000256" key="1">
    <source>
        <dbReference type="SAM" id="Phobius"/>
    </source>
</evidence>
<dbReference type="RefSeq" id="WP_149814111.1">
    <property type="nucleotide sequence ID" value="NZ_VUKA01000026.1"/>
</dbReference>
<dbReference type="AlphaFoldDB" id="A0A5B2TA20"/>
<proteinExistence type="predicted"/>
<feature type="transmembrane region" description="Helical" evidence="1">
    <location>
        <begin position="353"/>
        <end position="374"/>
    </location>
</feature>
<dbReference type="InterPro" id="IPR010266">
    <property type="entry name" value="NnrS"/>
</dbReference>
<feature type="transmembrane region" description="Helical" evidence="1">
    <location>
        <begin position="380"/>
        <end position="399"/>
    </location>
</feature>
<feature type="transmembrane region" description="Helical" evidence="1">
    <location>
        <begin position="322"/>
        <end position="341"/>
    </location>
</feature>
<feature type="transmembrane region" description="Helical" evidence="1">
    <location>
        <begin position="165"/>
        <end position="189"/>
    </location>
</feature>
<keyword evidence="3" id="KW-1185">Reference proteome</keyword>
<accession>A0A5B2TA20</accession>
<dbReference type="Pfam" id="PF05940">
    <property type="entry name" value="NnrS"/>
    <property type="match status" value="1"/>
</dbReference>
<dbReference type="Proteomes" id="UP000322110">
    <property type="component" value="Unassembled WGS sequence"/>
</dbReference>
<organism evidence="2 3">
    <name type="scientific">Teichococcus oryzae</name>
    <dbReference type="NCBI Taxonomy" id="1608942"/>
    <lineage>
        <taxon>Bacteria</taxon>
        <taxon>Pseudomonadati</taxon>
        <taxon>Pseudomonadota</taxon>
        <taxon>Alphaproteobacteria</taxon>
        <taxon>Acetobacterales</taxon>
        <taxon>Roseomonadaceae</taxon>
        <taxon>Roseomonas</taxon>
    </lineage>
</organism>
<evidence type="ECO:0000313" key="3">
    <source>
        <dbReference type="Proteomes" id="UP000322110"/>
    </source>
</evidence>
<name>A0A5B2TA20_9PROT</name>
<feature type="transmembrane region" description="Helical" evidence="1">
    <location>
        <begin position="137"/>
        <end position="158"/>
    </location>
</feature>
<protein>
    <submittedName>
        <fullName evidence="2">NnrS family protein</fullName>
    </submittedName>
</protein>
<feature type="transmembrane region" description="Helical" evidence="1">
    <location>
        <begin position="56"/>
        <end position="79"/>
    </location>
</feature>
<feature type="transmembrane region" description="Helical" evidence="1">
    <location>
        <begin position="237"/>
        <end position="255"/>
    </location>
</feature>
<feature type="transmembrane region" description="Helical" evidence="1">
    <location>
        <begin position="261"/>
        <end position="279"/>
    </location>
</feature>
<sequence>MRREGRGGARRRPIRLRCAGWCRRSSSRIALSYRCVHFKQYLALDGTRLSSSTHRVLFGLALAQGGLGILTWGLAAWPASGGPLWHAHEMVFGHALAVIAGFLLTRLSGPALAAITLAWCASRLTYVVPAVPDLVRAFLSLLATAAIVLPAAFAFLRAAKRWGSLVFPILLSGFLIADATFQCGELGLLQHGADIGNWFGLGLVIMLIAAMGGRLVGAAASGAAQRAGKPRIAPRPALDQALLVCLAAGFATEAIAVERPIGPALLAIGAVLIGVRLVLWAPGLQQSAGDVLALAAGQAWLCVGLLAWAAAAGGFLQWPETAALHLATIGGIGGTTLVMILRVSAQREVRPMPVRSAIGIAILIGLAALVRALGPAGSGWATAAVLWTMATILTAVTVVRRR</sequence>
<gene>
    <name evidence="2" type="ORF">F0Q34_20020</name>
</gene>
<reference evidence="2 3" key="1">
    <citation type="journal article" date="2015" name="Int. J. Syst. Evol. Microbiol.">
        <title>Roseomonas oryzae sp. nov., isolated from paddy rhizosphere soil.</title>
        <authorList>
            <person name="Ramaprasad E.V."/>
            <person name="Sasikala Ch."/>
            <person name="Ramana Ch.V."/>
        </authorList>
    </citation>
    <scope>NUCLEOTIDE SEQUENCE [LARGE SCALE GENOMIC DNA]</scope>
    <source>
        <strain evidence="2 3">KCTC 42542</strain>
    </source>
</reference>
<keyword evidence="1" id="KW-0472">Membrane</keyword>
<feature type="transmembrane region" description="Helical" evidence="1">
    <location>
        <begin position="291"/>
        <end position="316"/>
    </location>
</feature>
<comment type="caution">
    <text evidence="2">The sequence shown here is derived from an EMBL/GenBank/DDBJ whole genome shotgun (WGS) entry which is preliminary data.</text>
</comment>
<keyword evidence="1" id="KW-0812">Transmembrane</keyword>
<feature type="transmembrane region" description="Helical" evidence="1">
    <location>
        <begin position="195"/>
        <end position="216"/>
    </location>
</feature>
<keyword evidence="1" id="KW-1133">Transmembrane helix</keyword>